<organism evidence="2 3">
    <name type="scientific">Clostridium acidisoli DSM 12555</name>
    <dbReference type="NCBI Taxonomy" id="1121291"/>
    <lineage>
        <taxon>Bacteria</taxon>
        <taxon>Bacillati</taxon>
        <taxon>Bacillota</taxon>
        <taxon>Clostridia</taxon>
        <taxon>Eubacteriales</taxon>
        <taxon>Clostridiaceae</taxon>
        <taxon>Clostridium</taxon>
    </lineage>
</organism>
<evidence type="ECO:0000259" key="1">
    <source>
        <dbReference type="Pfam" id="PF12973"/>
    </source>
</evidence>
<dbReference type="STRING" id="1121291.SAMN02745134_01893"/>
<dbReference type="EMBL" id="FWXH01000005">
    <property type="protein sequence ID" value="SMC23349.1"/>
    <property type="molecule type" value="Genomic_DNA"/>
</dbReference>
<accession>A0A1W1XHA9</accession>
<dbReference type="InterPro" id="IPR011051">
    <property type="entry name" value="RmlC_Cupin_sf"/>
</dbReference>
<evidence type="ECO:0000313" key="3">
    <source>
        <dbReference type="Proteomes" id="UP000192468"/>
    </source>
</evidence>
<dbReference type="Proteomes" id="UP000192468">
    <property type="component" value="Unassembled WGS sequence"/>
</dbReference>
<gene>
    <name evidence="2" type="ORF">SAMN02745134_01893</name>
</gene>
<evidence type="ECO:0000313" key="2">
    <source>
        <dbReference type="EMBL" id="SMC23349.1"/>
    </source>
</evidence>
<name>A0A1W1XHA9_9CLOT</name>
<dbReference type="InterPro" id="IPR025979">
    <property type="entry name" value="ChrR-like_cupin_dom"/>
</dbReference>
<feature type="domain" description="ChrR-like cupin" evidence="1">
    <location>
        <begin position="7"/>
        <end position="76"/>
    </location>
</feature>
<keyword evidence="3" id="KW-1185">Reference proteome</keyword>
<dbReference type="SUPFAM" id="SSF51182">
    <property type="entry name" value="RmlC-like cupins"/>
    <property type="match status" value="1"/>
</dbReference>
<sequence length="85" mass="9629">MELIVTEDKKTSEFTRLLKFAPGTKTTNILTHECWEEVYIIEGGLICDNQVFTKGIVAVQPSGMNHGPFKVPVSALTYEIHYRRS</sequence>
<dbReference type="Gene3D" id="2.60.120.10">
    <property type="entry name" value="Jelly Rolls"/>
    <property type="match status" value="1"/>
</dbReference>
<dbReference type="Pfam" id="PF12973">
    <property type="entry name" value="Cupin_7"/>
    <property type="match status" value="1"/>
</dbReference>
<protein>
    <submittedName>
        <fullName evidence="2">ChrR Cupin-like domain-containing protein</fullName>
    </submittedName>
</protein>
<reference evidence="2 3" key="1">
    <citation type="submission" date="2017-04" db="EMBL/GenBank/DDBJ databases">
        <authorList>
            <person name="Afonso C.L."/>
            <person name="Miller P.J."/>
            <person name="Scott M.A."/>
            <person name="Spackman E."/>
            <person name="Goraichik I."/>
            <person name="Dimitrov K.M."/>
            <person name="Suarez D.L."/>
            <person name="Swayne D.E."/>
        </authorList>
    </citation>
    <scope>NUCLEOTIDE SEQUENCE [LARGE SCALE GENOMIC DNA]</scope>
    <source>
        <strain evidence="2 3">DSM 12555</strain>
    </source>
</reference>
<dbReference type="InterPro" id="IPR014710">
    <property type="entry name" value="RmlC-like_jellyroll"/>
</dbReference>
<dbReference type="AlphaFoldDB" id="A0A1W1XHA9"/>
<proteinExistence type="predicted"/>